<dbReference type="CDD" id="cd08432">
    <property type="entry name" value="PBP2_GcdR_TrpI_HvrB_AmpR_like"/>
    <property type="match status" value="1"/>
</dbReference>
<feature type="domain" description="HTH lysR-type" evidence="5">
    <location>
        <begin position="5"/>
        <end position="65"/>
    </location>
</feature>
<evidence type="ECO:0000256" key="2">
    <source>
        <dbReference type="ARBA" id="ARBA00023015"/>
    </source>
</evidence>
<dbReference type="Pfam" id="PF03466">
    <property type="entry name" value="LysR_substrate"/>
    <property type="match status" value="1"/>
</dbReference>
<dbReference type="InterPro" id="IPR036388">
    <property type="entry name" value="WH-like_DNA-bd_sf"/>
</dbReference>
<dbReference type="AlphaFoldDB" id="A0A1I3YVN3"/>
<reference evidence="7" key="1">
    <citation type="submission" date="2016-10" db="EMBL/GenBank/DDBJ databases">
        <authorList>
            <person name="Varghese N."/>
            <person name="Submissions S."/>
        </authorList>
    </citation>
    <scope>NUCLEOTIDE SEQUENCE [LARGE SCALE GENOMIC DNA]</scope>
    <source>
        <strain evidence="7">DSM 11578</strain>
    </source>
</reference>
<dbReference type="SUPFAM" id="SSF46785">
    <property type="entry name" value="Winged helix' DNA-binding domain"/>
    <property type="match status" value="1"/>
</dbReference>
<dbReference type="PRINTS" id="PR00039">
    <property type="entry name" value="HTHLYSR"/>
</dbReference>
<evidence type="ECO:0000256" key="4">
    <source>
        <dbReference type="ARBA" id="ARBA00023163"/>
    </source>
</evidence>
<comment type="similarity">
    <text evidence="1">Belongs to the LysR transcriptional regulatory family.</text>
</comment>
<keyword evidence="4" id="KW-0804">Transcription</keyword>
<keyword evidence="2" id="KW-0805">Transcription regulation</keyword>
<evidence type="ECO:0000313" key="7">
    <source>
        <dbReference type="Proteomes" id="UP000198924"/>
    </source>
</evidence>
<dbReference type="RefSeq" id="WP_091713651.1">
    <property type="nucleotide sequence ID" value="NZ_FOSH01000009.1"/>
</dbReference>
<evidence type="ECO:0000256" key="1">
    <source>
        <dbReference type="ARBA" id="ARBA00009437"/>
    </source>
</evidence>
<keyword evidence="3" id="KW-0238">DNA-binding</keyword>
<name>A0A1I3YVN3_9GAMM</name>
<dbReference type="Gene3D" id="3.40.190.10">
    <property type="entry name" value="Periplasmic binding protein-like II"/>
    <property type="match status" value="2"/>
</dbReference>
<protein>
    <submittedName>
        <fullName evidence="6">Transcriptional regulator, LysR family</fullName>
    </submittedName>
</protein>
<dbReference type="Gene3D" id="1.10.10.10">
    <property type="entry name" value="Winged helix-like DNA-binding domain superfamily/Winged helix DNA-binding domain"/>
    <property type="match status" value="1"/>
</dbReference>
<dbReference type="PROSITE" id="PS50931">
    <property type="entry name" value="HTH_LYSR"/>
    <property type="match status" value="1"/>
</dbReference>
<keyword evidence="7" id="KW-1185">Reference proteome</keyword>
<dbReference type="SUPFAM" id="SSF53850">
    <property type="entry name" value="Periplasmic binding protein-like II"/>
    <property type="match status" value="1"/>
</dbReference>
<dbReference type="InterPro" id="IPR058163">
    <property type="entry name" value="LysR-type_TF_proteobact-type"/>
</dbReference>
<sequence length="304" mass="33962">MTLPIHLNALRAFEASARHKSFSAAANELNVTPAAVGQLVRTLESWLGVALFERVNKGRFRLIPTQAAELALPDIRAGFEQITAGLEKLKVDPAEKALTVTVSPAFAAKWLLPRIHRFQSKWPEMDVRLETHLRPVDFVALRVDIGVRYGSGSWPGLIAEKLMDESVFPVCSPTFLMENPTLTCPSELTGKTLIHDDSMEKQTNFPNWDAWFKSVNVEFDSARHGLRINNSAAVIQAAMDDRGIALARSVMVEDDLKSGRLIRLFPEISYSSSMAYFIVYRAESATLNKLSAFRDWLVSEVTTR</sequence>
<dbReference type="EMBL" id="FOSH01000009">
    <property type="protein sequence ID" value="SFK35932.1"/>
    <property type="molecule type" value="Genomic_DNA"/>
</dbReference>
<evidence type="ECO:0000259" key="5">
    <source>
        <dbReference type="PROSITE" id="PS50931"/>
    </source>
</evidence>
<gene>
    <name evidence="6" type="ORF">SAMN04488079_10916</name>
</gene>
<dbReference type="GO" id="GO:0043565">
    <property type="term" value="F:sequence-specific DNA binding"/>
    <property type="evidence" value="ECO:0007669"/>
    <property type="project" value="TreeGrafter"/>
</dbReference>
<dbReference type="InterPro" id="IPR000847">
    <property type="entry name" value="LysR_HTH_N"/>
</dbReference>
<dbReference type="STRING" id="45496.SAMN04488079_10916"/>
<dbReference type="PANTHER" id="PTHR30537">
    <property type="entry name" value="HTH-TYPE TRANSCRIPTIONAL REGULATOR"/>
    <property type="match status" value="1"/>
</dbReference>
<dbReference type="GO" id="GO:0006351">
    <property type="term" value="P:DNA-templated transcription"/>
    <property type="evidence" value="ECO:0007669"/>
    <property type="project" value="TreeGrafter"/>
</dbReference>
<dbReference type="GO" id="GO:0003700">
    <property type="term" value="F:DNA-binding transcription factor activity"/>
    <property type="evidence" value="ECO:0007669"/>
    <property type="project" value="InterPro"/>
</dbReference>
<accession>A0A1I3YVN3</accession>
<organism evidence="6 7">
    <name type="scientific">Methylophaga sulfidovorans</name>
    <dbReference type="NCBI Taxonomy" id="45496"/>
    <lineage>
        <taxon>Bacteria</taxon>
        <taxon>Pseudomonadati</taxon>
        <taxon>Pseudomonadota</taxon>
        <taxon>Gammaproteobacteria</taxon>
        <taxon>Thiotrichales</taxon>
        <taxon>Piscirickettsiaceae</taxon>
        <taxon>Methylophaga</taxon>
    </lineage>
</organism>
<dbReference type="InterPro" id="IPR036390">
    <property type="entry name" value="WH_DNA-bd_sf"/>
</dbReference>
<dbReference type="NCBIfam" id="NF008352">
    <property type="entry name" value="PRK11139.1"/>
    <property type="match status" value="1"/>
</dbReference>
<dbReference type="Pfam" id="PF00126">
    <property type="entry name" value="HTH_1"/>
    <property type="match status" value="1"/>
</dbReference>
<evidence type="ECO:0000313" key="6">
    <source>
        <dbReference type="EMBL" id="SFK35932.1"/>
    </source>
</evidence>
<proteinExistence type="inferred from homology"/>
<evidence type="ECO:0000256" key="3">
    <source>
        <dbReference type="ARBA" id="ARBA00023125"/>
    </source>
</evidence>
<dbReference type="Proteomes" id="UP000198924">
    <property type="component" value="Unassembled WGS sequence"/>
</dbReference>
<dbReference type="PANTHER" id="PTHR30537:SF74">
    <property type="entry name" value="HTH-TYPE TRANSCRIPTIONAL REGULATOR TRPI"/>
    <property type="match status" value="1"/>
</dbReference>
<dbReference type="OrthoDB" id="9771171at2"/>
<dbReference type="InterPro" id="IPR005119">
    <property type="entry name" value="LysR_subst-bd"/>
</dbReference>